<gene>
    <name evidence="1" type="ordered locus">Marky_2030</name>
</gene>
<dbReference type="PANTHER" id="PTHR36175:SF1">
    <property type="entry name" value="CYANOPHYCINASE"/>
    <property type="match status" value="1"/>
</dbReference>
<dbReference type="InterPro" id="IPR029062">
    <property type="entry name" value="Class_I_gatase-like"/>
</dbReference>
<protein>
    <recommendedName>
        <fullName evidence="3">Cyanophycinase</fullName>
    </recommendedName>
</protein>
<evidence type="ECO:0000313" key="1">
    <source>
        <dbReference type="EMBL" id="AEB12758.1"/>
    </source>
</evidence>
<accession>F2NN19</accession>
<name>F2NN19_MARHT</name>
<reference evidence="1 2" key="1">
    <citation type="journal article" date="2012" name="Stand. Genomic Sci.">
        <title>Complete genome sequence of the aerobic, heterotroph Marinithermus hydrothermalis type strain (T1(T)) from a deep-sea hydrothermal vent chimney.</title>
        <authorList>
            <person name="Copeland A."/>
            <person name="Gu W."/>
            <person name="Yasawong M."/>
            <person name="Lapidus A."/>
            <person name="Lucas S."/>
            <person name="Deshpande S."/>
            <person name="Pagani I."/>
            <person name="Tapia R."/>
            <person name="Cheng J.F."/>
            <person name="Goodwin L.A."/>
            <person name="Pitluck S."/>
            <person name="Liolios K."/>
            <person name="Ivanova N."/>
            <person name="Mavromatis K."/>
            <person name="Mikhailova N."/>
            <person name="Pati A."/>
            <person name="Chen A."/>
            <person name="Palaniappan K."/>
            <person name="Land M."/>
            <person name="Pan C."/>
            <person name="Brambilla E.M."/>
            <person name="Rohde M."/>
            <person name="Tindall B.J."/>
            <person name="Sikorski J."/>
            <person name="Goker M."/>
            <person name="Detter J.C."/>
            <person name="Bristow J."/>
            <person name="Eisen J.A."/>
            <person name="Markowitz V."/>
            <person name="Hugenholtz P."/>
            <person name="Kyrpides N.C."/>
            <person name="Klenk H.P."/>
            <person name="Woyke T."/>
        </authorList>
    </citation>
    <scope>NUCLEOTIDE SEQUENCE [LARGE SCALE GENOMIC DNA]</scope>
    <source>
        <strain evidence="2">DSM 14884 / JCM 11576 / T1</strain>
    </source>
</reference>
<dbReference type="EMBL" id="CP002630">
    <property type="protein sequence ID" value="AEB12758.1"/>
    <property type="molecule type" value="Genomic_DNA"/>
</dbReference>
<dbReference type="eggNOG" id="COG4242">
    <property type="taxonomic scope" value="Bacteria"/>
</dbReference>
<dbReference type="STRING" id="869210.Marky_2030"/>
<dbReference type="PANTHER" id="PTHR36175">
    <property type="entry name" value="CYANOPHYCINASE"/>
    <property type="match status" value="1"/>
</dbReference>
<dbReference type="OrthoDB" id="34105at2"/>
<sequence>MRRLGTYALLGGGDPLRGETRKTEEHLLHLSGGKALFVVPQALQAEADAWSEIYKSLGAREVRVLVLKRREQAQDVAVAETIAGSPLVLLAAEDAARFLSLVAGTRLVEALATAYLRGGIVAALGGVAGVLGAAAPLVRQGRLTARYGLGLLPGLAILPEFEQAGRFGLLTQLVVGNPDLLGLGIEAQSAVLVDFEGNARVIAGQVTVLDAAESQIYRRSVRGLRVDVLGEGETFKVPVYHA</sequence>
<dbReference type="KEGG" id="mhd:Marky_2030"/>
<dbReference type="Proteomes" id="UP000007030">
    <property type="component" value="Chromosome"/>
</dbReference>
<dbReference type="Gene3D" id="3.40.50.880">
    <property type="match status" value="1"/>
</dbReference>
<evidence type="ECO:0008006" key="3">
    <source>
        <dbReference type="Google" id="ProtNLM"/>
    </source>
</evidence>
<dbReference type="RefSeq" id="WP_013704803.1">
    <property type="nucleotide sequence ID" value="NC_015387.1"/>
</dbReference>
<dbReference type="AlphaFoldDB" id="F2NN19"/>
<proteinExistence type="predicted"/>
<evidence type="ECO:0000313" key="2">
    <source>
        <dbReference type="Proteomes" id="UP000007030"/>
    </source>
</evidence>
<dbReference type="HOGENOM" id="CLU_100190_0_0_0"/>
<organism evidence="1 2">
    <name type="scientific">Marinithermus hydrothermalis (strain DSM 14884 / JCM 11576 / T1)</name>
    <dbReference type="NCBI Taxonomy" id="869210"/>
    <lineage>
        <taxon>Bacteria</taxon>
        <taxon>Thermotogati</taxon>
        <taxon>Deinococcota</taxon>
        <taxon>Deinococci</taxon>
        <taxon>Thermales</taxon>
        <taxon>Thermaceae</taxon>
        <taxon>Marinithermus</taxon>
    </lineage>
</organism>
<keyword evidence="2" id="KW-1185">Reference proteome</keyword>